<reference evidence="2 3" key="1">
    <citation type="submission" date="2018-01" db="EMBL/GenBank/DDBJ databases">
        <title>Complete genome sequence of Salinigranum rubrum GX10T, an extremely halophilic archaeon isolated from a marine solar saltern.</title>
        <authorList>
            <person name="Han S."/>
        </authorList>
    </citation>
    <scope>NUCLEOTIDE SEQUENCE [LARGE SCALE GENOMIC DNA]</scope>
    <source>
        <strain evidence="2 3">GX10</strain>
    </source>
</reference>
<dbReference type="EMBL" id="CP026309">
    <property type="protein sequence ID" value="AUV80579.1"/>
    <property type="molecule type" value="Genomic_DNA"/>
</dbReference>
<accession>A0A2I8VHP8</accession>
<evidence type="ECO:0000313" key="2">
    <source>
        <dbReference type="EMBL" id="AUV80579.1"/>
    </source>
</evidence>
<dbReference type="RefSeq" id="WP_103424089.1">
    <property type="nucleotide sequence ID" value="NZ_CP026309.1"/>
</dbReference>
<keyword evidence="3" id="KW-1185">Reference proteome</keyword>
<name>A0A2I8VHP8_9EURY</name>
<feature type="domain" description="DUF8076" evidence="1">
    <location>
        <begin position="5"/>
        <end position="130"/>
    </location>
</feature>
<dbReference type="InterPro" id="IPR058389">
    <property type="entry name" value="DUF8076"/>
</dbReference>
<organism evidence="2 3">
    <name type="scientific">Salinigranum rubrum</name>
    <dbReference type="NCBI Taxonomy" id="755307"/>
    <lineage>
        <taxon>Archaea</taxon>
        <taxon>Methanobacteriati</taxon>
        <taxon>Methanobacteriota</taxon>
        <taxon>Stenosarchaea group</taxon>
        <taxon>Halobacteria</taxon>
        <taxon>Halobacteriales</taxon>
        <taxon>Haloferacaceae</taxon>
        <taxon>Salinigranum</taxon>
    </lineage>
</organism>
<dbReference type="AlphaFoldDB" id="A0A2I8VHP8"/>
<gene>
    <name evidence="2" type="ORF">C2R22_01970</name>
</gene>
<protein>
    <recommendedName>
        <fullName evidence="1">DUF8076 domain-containing protein</fullName>
    </recommendedName>
</protein>
<dbReference type="KEGG" id="srub:C2R22_01970"/>
<evidence type="ECO:0000313" key="3">
    <source>
        <dbReference type="Proteomes" id="UP000236584"/>
    </source>
</evidence>
<dbReference type="GeneID" id="35590817"/>
<dbReference type="Proteomes" id="UP000236584">
    <property type="component" value="Chromosome"/>
</dbReference>
<dbReference type="Pfam" id="PF26277">
    <property type="entry name" value="DUF8076"/>
    <property type="match status" value="1"/>
</dbReference>
<evidence type="ECO:0000259" key="1">
    <source>
        <dbReference type="Pfam" id="PF26277"/>
    </source>
</evidence>
<dbReference type="OrthoDB" id="341502at2157"/>
<sequence length="134" mass="15451">MASDLDIGYHVIDEDALDDYGMFDEEMSIVEFLRRLKRREEIPLDMTVRGLDDYLLGVDDADVACDYIHRLLRDRVNYLSLRNPRVQFVVDDVENWSGPVIPTGDEPIKLNRIFHGSMEQSGPGWYSSNLNVQS</sequence>
<proteinExistence type="predicted"/>